<sequence length="40" mass="4698">MWVVTVFEQNTYRMFEYQTKAEATVCLQGLTNTAMLSYTK</sequence>
<protein>
    <submittedName>
        <fullName evidence="1">Uncharacterized protein</fullName>
    </submittedName>
</protein>
<accession>A0A078M749</accession>
<dbReference type="AlphaFoldDB" id="A0A078M749"/>
<dbReference type="EMBL" id="LN483074">
    <property type="protein sequence ID" value="CEA01152.1"/>
    <property type="molecule type" value="Genomic_DNA"/>
</dbReference>
<evidence type="ECO:0000313" key="1">
    <source>
        <dbReference type="EMBL" id="CEA01152.1"/>
    </source>
</evidence>
<dbReference type="PATRIC" id="fig|1461583.4.peg.767"/>
<dbReference type="HOGENOM" id="CLU_211543_0_0_9"/>
<proteinExistence type="predicted"/>
<organism evidence="1">
    <name type="scientific">Metalysinibacillus saudimassiliensis</name>
    <dbReference type="NCBI Taxonomy" id="1461583"/>
    <lineage>
        <taxon>Bacteria</taxon>
        <taxon>Bacillati</taxon>
        <taxon>Bacillota</taxon>
        <taxon>Bacilli</taxon>
        <taxon>Bacillales</taxon>
        <taxon>Caryophanaceae</taxon>
        <taxon>Metalysinibacillus</taxon>
    </lineage>
</organism>
<reference evidence="1" key="1">
    <citation type="submission" date="2014-07" db="EMBL/GenBank/DDBJ databases">
        <authorList>
            <person name="Urmite Genomes Urmite Genomes"/>
        </authorList>
    </citation>
    <scope>NUCLEOTIDE SEQUENCE</scope>
    <source>
        <strain evidence="1">13S34_air</strain>
    </source>
</reference>
<name>A0A078M749_9BACL</name>
<gene>
    <name evidence="1" type="ORF">BN1050_00803</name>
</gene>